<proteinExistence type="predicted"/>
<evidence type="ECO:0000313" key="1">
    <source>
        <dbReference type="EMBL" id="QHI12094.1"/>
    </source>
</evidence>
<protein>
    <submittedName>
        <fullName evidence="1">Uncharacterized protein</fullName>
    </submittedName>
</protein>
<dbReference type="AlphaFoldDB" id="A0A857IG30"/>
<organism evidence="1 2">
    <name type="scientific">Acinetobacter haemolyticus</name>
    <dbReference type="NCBI Taxonomy" id="29430"/>
    <lineage>
        <taxon>Bacteria</taxon>
        <taxon>Pseudomonadati</taxon>
        <taxon>Pseudomonadota</taxon>
        <taxon>Gammaproteobacteria</taxon>
        <taxon>Moraxellales</taxon>
        <taxon>Moraxellaceae</taxon>
        <taxon>Acinetobacter</taxon>
    </lineage>
</organism>
<sequence>MALVSSGPKRQIKAIASMYTEALFIRSFFYLRRAGLNNTILRDIWGIEMNSSQVANIPNRLRKMIWQHINTVLKPISPKI</sequence>
<name>A0A857IG30_ACIHA</name>
<accession>A0A857IG30</accession>
<evidence type="ECO:0000313" key="2">
    <source>
        <dbReference type="Proteomes" id="UP000463868"/>
    </source>
</evidence>
<dbReference type="EMBL" id="CP031976">
    <property type="protein sequence ID" value="QHI12094.1"/>
    <property type="molecule type" value="Genomic_DNA"/>
</dbReference>
<gene>
    <name evidence="1" type="ORF">AhaeAN43_01150</name>
</gene>
<reference evidence="1 2" key="1">
    <citation type="submission" date="2018-08" db="EMBL/GenBank/DDBJ databases">
        <title>Analysis of the genomic diversity of Mexican Acinetobacter haemolyticus clinical isolates.</title>
        <authorList>
            <person name="Castro-Jaimes S."/>
            <person name="Cevallos M.A."/>
        </authorList>
    </citation>
    <scope>NUCLEOTIDE SEQUENCE [LARGE SCALE GENOMIC DNA]</scope>
    <source>
        <strain evidence="1 2">AN43</strain>
    </source>
</reference>
<dbReference type="Proteomes" id="UP000463868">
    <property type="component" value="Chromosome"/>
</dbReference>